<feature type="domain" description="Activator of Hsp90 ATPase homologue 1/2-like C-terminal" evidence="2">
    <location>
        <begin position="22"/>
        <end position="141"/>
    </location>
</feature>
<gene>
    <name evidence="3" type="ORF">BON30_31040</name>
</gene>
<proteinExistence type="inferred from homology"/>
<evidence type="ECO:0000313" key="4">
    <source>
        <dbReference type="Proteomes" id="UP000182229"/>
    </source>
</evidence>
<dbReference type="Gene3D" id="3.30.530.20">
    <property type="match status" value="1"/>
</dbReference>
<evidence type="ECO:0000259" key="2">
    <source>
        <dbReference type="Pfam" id="PF08327"/>
    </source>
</evidence>
<dbReference type="Pfam" id="PF08327">
    <property type="entry name" value="AHSA1"/>
    <property type="match status" value="1"/>
</dbReference>
<name>A0A1L9B3V0_9BACT</name>
<dbReference type="Proteomes" id="UP000182229">
    <property type="component" value="Unassembled WGS sequence"/>
</dbReference>
<comment type="caution">
    <text evidence="3">The sequence shown here is derived from an EMBL/GenBank/DDBJ whole genome shotgun (WGS) entry which is preliminary data.</text>
</comment>
<evidence type="ECO:0000313" key="3">
    <source>
        <dbReference type="EMBL" id="OJH36928.1"/>
    </source>
</evidence>
<sequence>MTVKKDASGHRSVQAEVEVPGTPEAVWRAIATGPGISAWFVPTELEERAGGTTVSHFAEDSSMDSVAKITTWEPPHRFVAEAPQEGPGPVATEWSVETRSGDTCVVRVVHRWFASTDDWDGQFEGHAHGWRSFFRLLRAYLAHFPGQHAVSFQLMGITSGPKAAAWEALTRPLGLAGATVGTRVRAPEGVPSLGGIVESSGPSEWPELILRLDTPAPGLAHLFPLEMGGQVFVTVRYFLFGEQAPGAKAHVEASWRAWMARLFPPAAPPA</sequence>
<reference evidence="4" key="1">
    <citation type="submission" date="2016-11" db="EMBL/GenBank/DDBJ databases">
        <authorList>
            <person name="Shukria A."/>
            <person name="Stevens D.C."/>
        </authorList>
    </citation>
    <scope>NUCLEOTIDE SEQUENCE [LARGE SCALE GENOMIC DNA]</scope>
    <source>
        <strain evidence="4">Cbfe23</strain>
    </source>
</reference>
<dbReference type="InterPro" id="IPR013538">
    <property type="entry name" value="ASHA1/2-like_C"/>
</dbReference>
<organism evidence="3 4">
    <name type="scientific">Cystobacter ferrugineus</name>
    <dbReference type="NCBI Taxonomy" id="83449"/>
    <lineage>
        <taxon>Bacteria</taxon>
        <taxon>Pseudomonadati</taxon>
        <taxon>Myxococcota</taxon>
        <taxon>Myxococcia</taxon>
        <taxon>Myxococcales</taxon>
        <taxon>Cystobacterineae</taxon>
        <taxon>Archangiaceae</taxon>
        <taxon>Cystobacter</taxon>
    </lineage>
</organism>
<dbReference type="STRING" id="83449.BON30_31040"/>
<keyword evidence="4" id="KW-1185">Reference proteome</keyword>
<dbReference type="AlphaFoldDB" id="A0A1L9B3V0"/>
<dbReference type="InterPro" id="IPR023393">
    <property type="entry name" value="START-like_dom_sf"/>
</dbReference>
<dbReference type="RefSeq" id="WP_071902081.1">
    <property type="nucleotide sequence ID" value="NZ_MPIN01000009.1"/>
</dbReference>
<reference evidence="3 4" key="2">
    <citation type="submission" date="2016-12" db="EMBL/GenBank/DDBJ databases">
        <title>Draft Genome Sequence of Cystobacter ferrugineus Strain Cbfe23.</title>
        <authorList>
            <person name="Akbar S."/>
            <person name="Dowd S.E."/>
            <person name="Stevens D.C."/>
        </authorList>
    </citation>
    <scope>NUCLEOTIDE SEQUENCE [LARGE SCALE GENOMIC DNA]</scope>
    <source>
        <strain evidence="3 4">Cbfe23</strain>
    </source>
</reference>
<comment type="similarity">
    <text evidence="1">Belongs to the AHA1 family.</text>
</comment>
<dbReference type="EMBL" id="MPIN01000009">
    <property type="protein sequence ID" value="OJH36928.1"/>
    <property type="molecule type" value="Genomic_DNA"/>
</dbReference>
<dbReference type="OrthoDB" id="8417725at2"/>
<dbReference type="CDD" id="cd07814">
    <property type="entry name" value="SRPBCC_CalC_Aha1-like"/>
    <property type="match status" value="1"/>
</dbReference>
<dbReference type="SUPFAM" id="SSF55961">
    <property type="entry name" value="Bet v1-like"/>
    <property type="match status" value="1"/>
</dbReference>
<evidence type="ECO:0000256" key="1">
    <source>
        <dbReference type="ARBA" id="ARBA00006817"/>
    </source>
</evidence>
<protein>
    <submittedName>
        <fullName evidence="3">ATPase</fullName>
    </submittedName>
</protein>
<accession>A0A1L9B3V0</accession>